<keyword evidence="5 6" id="KW-0067">ATP-binding</keyword>
<evidence type="ECO:0000313" key="10">
    <source>
        <dbReference type="Proteomes" id="UP001153365"/>
    </source>
</evidence>
<organism evidence="9 10">
    <name type="scientific">Phakopsora pachyrhizi</name>
    <name type="common">Asian soybean rust disease fungus</name>
    <dbReference type="NCBI Taxonomy" id="170000"/>
    <lineage>
        <taxon>Eukaryota</taxon>
        <taxon>Fungi</taxon>
        <taxon>Dikarya</taxon>
        <taxon>Basidiomycota</taxon>
        <taxon>Pucciniomycotina</taxon>
        <taxon>Pucciniomycetes</taxon>
        <taxon>Pucciniales</taxon>
        <taxon>Phakopsoraceae</taxon>
        <taxon>Phakopsora</taxon>
    </lineage>
</organism>
<evidence type="ECO:0000256" key="2">
    <source>
        <dbReference type="ARBA" id="ARBA00022679"/>
    </source>
</evidence>
<dbReference type="InterPro" id="IPR008271">
    <property type="entry name" value="Ser/Thr_kinase_AS"/>
</dbReference>
<dbReference type="Gene3D" id="3.30.200.20">
    <property type="entry name" value="Phosphorylase Kinase, domain 1"/>
    <property type="match status" value="1"/>
</dbReference>
<dbReference type="Proteomes" id="UP001153365">
    <property type="component" value="Unassembled WGS sequence"/>
</dbReference>
<gene>
    <name evidence="9" type="ORF">PPACK8108_LOCUS25133</name>
</gene>
<keyword evidence="1" id="KW-0723">Serine/threonine-protein kinase</keyword>
<dbReference type="SMART" id="SM00220">
    <property type="entry name" value="S_TKc"/>
    <property type="match status" value="1"/>
</dbReference>
<dbReference type="GO" id="GO:0005737">
    <property type="term" value="C:cytoplasm"/>
    <property type="evidence" value="ECO:0007669"/>
    <property type="project" value="TreeGrafter"/>
</dbReference>
<proteinExistence type="predicted"/>
<feature type="binding site" evidence="6">
    <location>
        <position position="147"/>
    </location>
    <ligand>
        <name>ATP</name>
        <dbReference type="ChEBI" id="CHEBI:30616"/>
    </ligand>
</feature>
<dbReference type="SUPFAM" id="SSF56112">
    <property type="entry name" value="Protein kinase-like (PK-like)"/>
    <property type="match status" value="1"/>
</dbReference>
<feature type="region of interest" description="Disordered" evidence="7">
    <location>
        <begin position="244"/>
        <end position="275"/>
    </location>
</feature>
<dbReference type="CDD" id="cd14008">
    <property type="entry name" value="STKc_LKB1_CaMKK"/>
    <property type="match status" value="1"/>
</dbReference>
<dbReference type="AlphaFoldDB" id="A0AAV0BUK4"/>
<dbReference type="PROSITE" id="PS00107">
    <property type="entry name" value="PROTEIN_KINASE_ATP"/>
    <property type="match status" value="1"/>
</dbReference>
<feature type="compositionally biased region" description="Basic and acidic residues" evidence="7">
    <location>
        <begin position="244"/>
        <end position="258"/>
    </location>
</feature>
<evidence type="ECO:0000256" key="1">
    <source>
        <dbReference type="ARBA" id="ARBA00022527"/>
    </source>
</evidence>
<evidence type="ECO:0000313" key="9">
    <source>
        <dbReference type="EMBL" id="CAH7689946.1"/>
    </source>
</evidence>
<evidence type="ECO:0000256" key="7">
    <source>
        <dbReference type="SAM" id="MobiDB-lite"/>
    </source>
</evidence>
<dbReference type="PROSITE" id="PS50011">
    <property type="entry name" value="PROTEIN_KINASE_DOM"/>
    <property type="match status" value="1"/>
</dbReference>
<keyword evidence="4 9" id="KW-0418">Kinase</keyword>
<dbReference type="PANTHER" id="PTHR43895:SF150">
    <property type="entry name" value="SERINE_THREONINE-PROTEIN KINASE STK11"/>
    <property type="match status" value="1"/>
</dbReference>
<comment type="caution">
    <text evidence="9">The sequence shown here is derived from an EMBL/GenBank/DDBJ whole genome shotgun (WGS) entry which is preliminary data.</text>
</comment>
<evidence type="ECO:0000256" key="6">
    <source>
        <dbReference type="PROSITE-ProRule" id="PRU10141"/>
    </source>
</evidence>
<name>A0AAV0BUK4_PHAPC</name>
<keyword evidence="2" id="KW-0808">Transferase</keyword>
<dbReference type="GO" id="GO:0007165">
    <property type="term" value="P:signal transduction"/>
    <property type="evidence" value="ECO:0007669"/>
    <property type="project" value="TreeGrafter"/>
</dbReference>
<feature type="domain" description="Protein kinase" evidence="8">
    <location>
        <begin position="118"/>
        <end position="448"/>
    </location>
</feature>
<keyword evidence="3 6" id="KW-0547">Nucleotide-binding</keyword>
<dbReference type="InterPro" id="IPR000719">
    <property type="entry name" value="Prot_kinase_dom"/>
</dbReference>
<dbReference type="InterPro" id="IPR011009">
    <property type="entry name" value="Kinase-like_dom_sf"/>
</dbReference>
<dbReference type="GO" id="GO:0005524">
    <property type="term" value="F:ATP binding"/>
    <property type="evidence" value="ECO:0007669"/>
    <property type="project" value="UniProtKB-UniRule"/>
</dbReference>
<evidence type="ECO:0000256" key="5">
    <source>
        <dbReference type="ARBA" id="ARBA00022840"/>
    </source>
</evidence>
<dbReference type="PROSITE" id="PS00108">
    <property type="entry name" value="PROTEIN_KINASE_ST"/>
    <property type="match status" value="1"/>
</dbReference>
<accession>A0AAV0BUK4</accession>
<protein>
    <submittedName>
        <fullName evidence="9">Kinase-like domain-containing protein</fullName>
    </submittedName>
</protein>
<dbReference type="Gene3D" id="1.10.510.10">
    <property type="entry name" value="Transferase(Phosphotransferase) domain 1"/>
    <property type="match status" value="1"/>
</dbReference>
<dbReference type="InterPro" id="IPR017441">
    <property type="entry name" value="Protein_kinase_ATP_BS"/>
</dbReference>
<sequence length="555" mass="63132">MRSDRSDDDDDDDDDDVVDCERSIQSQIVVESPINTQSINQTNQNISQSNQINHQNILLTPQPLPKGISTRLSSIGFDRPPIHPTIYAQKIGIEQHVKETLDARSHTSLDGQKQVNQYIIKHELGRGSFGAVRLSVDGETGIRYAIKELSKSRLKRRFVRGEIRLIKDEDEDGKSDDEYDEKSKEDALFLIRNEVAIMKKLKHPNVVRLQEVLDVAGEDSLYIVMEHCEGGSLRSLIEALNNHQTDRDRDGDYQKLDNHDDDDDERGRIHDGSAEGRGGLSFEMARRYFRQLIVGIDYLHHNEIIHHDIKPDNILLTGDLKQIKIVDFGISDINNNNDNNNLKKKIIGSPAFLSPELISASETSSGGKDLSRTQSDIWAMGVTLYFMLTGKLPFGQGQLVDMFHAIQNEAPIIPDEWEDSLLDLISKILDKDPRTRLGMRELRRQDWVTGSGKLSVLIEVTDPRQKVNRNNTEHEISESFRIGISNFCPRTRNLFGEILENSLNHRCRIYEACKGTINSGGGNSYGNTRGHRKEFLLVFNFIIIIIFSYETKTWV</sequence>
<dbReference type="GO" id="GO:0004674">
    <property type="term" value="F:protein serine/threonine kinase activity"/>
    <property type="evidence" value="ECO:0007669"/>
    <property type="project" value="UniProtKB-KW"/>
</dbReference>
<keyword evidence="10" id="KW-1185">Reference proteome</keyword>
<dbReference type="EMBL" id="CALTRL010006159">
    <property type="protein sequence ID" value="CAH7689946.1"/>
    <property type="molecule type" value="Genomic_DNA"/>
</dbReference>
<dbReference type="Pfam" id="PF00069">
    <property type="entry name" value="Pkinase"/>
    <property type="match status" value="1"/>
</dbReference>
<dbReference type="PANTHER" id="PTHR43895">
    <property type="entry name" value="CALCIUM/CALMODULIN-DEPENDENT PROTEIN KINASE KINASE-RELATED"/>
    <property type="match status" value="1"/>
</dbReference>
<evidence type="ECO:0000256" key="3">
    <source>
        <dbReference type="ARBA" id="ARBA00022741"/>
    </source>
</evidence>
<feature type="compositionally biased region" description="Basic and acidic residues" evidence="7">
    <location>
        <begin position="265"/>
        <end position="274"/>
    </location>
</feature>
<evidence type="ECO:0000259" key="8">
    <source>
        <dbReference type="PROSITE" id="PS50011"/>
    </source>
</evidence>
<evidence type="ECO:0000256" key="4">
    <source>
        <dbReference type="ARBA" id="ARBA00022777"/>
    </source>
</evidence>
<reference evidence="9" key="1">
    <citation type="submission" date="2022-06" db="EMBL/GenBank/DDBJ databases">
        <authorList>
            <consortium name="SYNGENTA / RWTH Aachen University"/>
        </authorList>
    </citation>
    <scope>NUCLEOTIDE SEQUENCE</scope>
</reference>